<keyword evidence="3" id="KW-1185">Reference proteome</keyword>
<protein>
    <recommendedName>
        <fullName evidence="4">Heterokaryon incompatibility domain-containing protein</fullName>
    </recommendedName>
</protein>
<organism evidence="2 3">
    <name type="scientific">Recurvomyces mirabilis</name>
    <dbReference type="NCBI Taxonomy" id="574656"/>
    <lineage>
        <taxon>Eukaryota</taxon>
        <taxon>Fungi</taxon>
        <taxon>Dikarya</taxon>
        <taxon>Ascomycota</taxon>
        <taxon>Pezizomycotina</taxon>
        <taxon>Dothideomycetes</taxon>
        <taxon>Dothideomycetidae</taxon>
        <taxon>Mycosphaerellales</taxon>
        <taxon>Teratosphaeriaceae</taxon>
        <taxon>Recurvomyces</taxon>
    </lineage>
</organism>
<accession>A0AAE0WUL4</accession>
<gene>
    <name evidence="2" type="ORF">LTR78_002222</name>
</gene>
<name>A0AAE0WUL4_9PEZI</name>
<comment type="caution">
    <text evidence="2">The sequence shown here is derived from an EMBL/GenBank/DDBJ whole genome shotgun (WGS) entry which is preliminary data.</text>
</comment>
<keyword evidence="1" id="KW-0472">Membrane</keyword>
<dbReference type="AlphaFoldDB" id="A0AAE0WUL4"/>
<keyword evidence="1" id="KW-0812">Transmembrane</keyword>
<reference evidence="2" key="1">
    <citation type="submission" date="2023-07" db="EMBL/GenBank/DDBJ databases">
        <title>Black Yeasts Isolated from many extreme environments.</title>
        <authorList>
            <person name="Coleine C."/>
            <person name="Stajich J.E."/>
            <person name="Selbmann L."/>
        </authorList>
    </citation>
    <scope>NUCLEOTIDE SEQUENCE</scope>
    <source>
        <strain evidence="2">CCFEE 5485</strain>
    </source>
</reference>
<feature type="transmembrane region" description="Helical" evidence="1">
    <location>
        <begin position="525"/>
        <end position="551"/>
    </location>
</feature>
<dbReference type="EMBL" id="JAUTXT010000005">
    <property type="protein sequence ID" value="KAK3678127.1"/>
    <property type="molecule type" value="Genomic_DNA"/>
</dbReference>
<keyword evidence="1" id="KW-1133">Transmembrane helix</keyword>
<evidence type="ECO:0008006" key="4">
    <source>
        <dbReference type="Google" id="ProtNLM"/>
    </source>
</evidence>
<evidence type="ECO:0000313" key="3">
    <source>
        <dbReference type="Proteomes" id="UP001274830"/>
    </source>
</evidence>
<sequence>MAQMGTLTCGATCPVLAYLSDERTLREHQQISLQSFRRKASEPAVIKLSDYSPAVTPKKTHRFCNAENMSSEAGPGPFSRTPPDLDASSMYSLRSVFPRPTTRLHDDEVGGTTERLLRPRYLCMLDDSTETGFRVVSANDDIELLSVQYIFVSYTRRHFYTQMAGDTSLSDIERERRRASAERDAAALIKISIDAAKSANTTAFWIDFECVQPDSPEHADASRSMQDVYRICDVVRAARSMVIVVGPPINEQFEHVESDFSSSAQLSWLRQWGDRLWTLPEALLCPRDHGVMLWYAGANQHKTQVVEKRNLPPYVWDDAATVGQLIDHYEGSIQLTQLELLVIALNSLQRRQTVARMHADAIYALMGLMRERVLVRKDDSAFQAFARLSLANDSDRPLERLYCLKPPTHTASWHTLQDAWGAKLWDITPECQISEVCDDDAVILGNLYGAHIDWAPLSSIDFIFDTSRSNVRLWRFCHGVACAVPAFFMLTQAIATLDLIIWQIITSAGPPMDSTDTLGLLLTFQWGFIAGILLLCYVTSILIPPLIITFYNGDVEQTQARLCGFQGMPDLPSVERTLFGRCRGRLEWSSHSLSEAAEDGIELYTIVDTVTMKAHVFRARTRPDVLMVCGRQGGLLRTLLCSYDIEECRFHREAVLRMETKILQRMSRMDLCRVSLTPRERYADEIVV</sequence>
<proteinExistence type="predicted"/>
<evidence type="ECO:0000256" key="1">
    <source>
        <dbReference type="SAM" id="Phobius"/>
    </source>
</evidence>
<dbReference type="Proteomes" id="UP001274830">
    <property type="component" value="Unassembled WGS sequence"/>
</dbReference>
<evidence type="ECO:0000313" key="2">
    <source>
        <dbReference type="EMBL" id="KAK3678127.1"/>
    </source>
</evidence>